<name>A0A6L6Q6Q8_9BURK</name>
<dbReference type="AlphaFoldDB" id="A0A6L6Q6Q8"/>
<dbReference type="Proteomes" id="UP000484015">
    <property type="component" value="Unassembled WGS sequence"/>
</dbReference>
<dbReference type="RefSeq" id="WP_155441151.1">
    <property type="nucleotide sequence ID" value="NZ_WNLA01000018.1"/>
</dbReference>
<evidence type="ECO:0000313" key="1">
    <source>
        <dbReference type="EMBL" id="MTW04792.1"/>
    </source>
</evidence>
<accession>A0A6L6Q6Q8</accession>
<keyword evidence="2" id="KW-1185">Reference proteome</keyword>
<comment type="caution">
    <text evidence="1">The sequence shown here is derived from an EMBL/GenBank/DDBJ whole genome shotgun (WGS) entry which is preliminary data.</text>
</comment>
<organism evidence="1 2">
    <name type="scientific">Pseudoduganella ginsengisoli</name>
    <dbReference type="NCBI Taxonomy" id="1462440"/>
    <lineage>
        <taxon>Bacteria</taxon>
        <taxon>Pseudomonadati</taxon>
        <taxon>Pseudomonadota</taxon>
        <taxon>Betaproteobacteria</taxon>
        <taxon>Burkholderiales</taxon>
        <taxon>Oxalobacteraceae</taxon>
        <taxon>Telluria group</taxon>
        <taxon>Pseudoduganella</taxon>
    </lineage>
</organism>
<protein>
    <submittedName>
        <fullName evidence="1">Uncharacterized protein</fullName>
    </submittedName>
</protein>
<dbReference type="OrthoDB" id="8776232at2"/>
<sequence length="116" mass="12696">MNQDTDIQLSGPFKTTDGSGRAIDIKAIRIFDEGYGVIDVYVDLAAPASDGLHKDKKLIANISAHLRTLGYSGPDLTAGDPVIQEKRLIVLDTPDEFLPFAVRKGFKDLTSEFDDE</sequence>
<proteinExistence type="predicted"/>
<gene>
    <name evidence="1" type="ORF">GM668_22205</name>
</gene>
<evidence type="ECO:0000313" key="2">
    <source>
        <dbReference type="Proteomes" id="UP000484015"/>
    </source>
</evidence>
<reference evidence="1 2" key="1">
    <citation type="submission" date="2019-11" db="EMBL/GenBank/DDBJ databases">
        <title>Type strains purchased from KCTC, JCM and DSMZ.</title>
        <authorList>
            <person name="Lu H."/>
        </authorList>
    </citation>
    <scope>NUCLEOTIDE SEQUENCE [LARGE SCALE GENOMIC DNA]</scope>
    <source>
        <strain evidence="1 2">KCTC 42409</strain>
    </source>
</reference>
<dbReference type="EMBL" id="WNLA01000018">
    <property type="protein sequence ID" value="MTW04792.1"/>
    <property type="molecule type" value="Genomic_DNA"/>
</dbReference>